<protein>
    <submittedName>
        <fullName evidence="1">Uncharacterized protein</fullName>
    </submittedName>
</protein>
<evidence type="ECO:0000313" key="1">
    <source>
        <dbReference type="EMBL" id="PNX59141.1"/>
    </source>
</evidence>
<dbReference type="AlphaFoldDB" id="A0A2K3JYK8"/>
<organism evidence="1 2">
    <name type="scientific">Trifolium pratense</name>
    <name type="common">Red clover</name>
    <dbReference type="NCBI Taxonomy" id="57577"/>
    <lineage>
        <taxon>Eukaryota</taxon>
        <taxon>Viridiplantae</taxon>
        <taxon>Streptophyta</taxon>
        <taxon>Embryophyta</taxon>
        <taxon>Tracheophyta</taxon>
        <taxon>Spermatophyta</taxon>
        <taxon>Magnoliopsida</taxon>
        <taxon>eudicotyledons</taxon>
        <taxon>Gunneridae</taxon>
        <taxon>Pentapetalae</taxon>
        <taxon>rosids</taxon>
        <taxon>fabids</taxon>
        <taxon>Fabales</taxon>
        <taxon>Fabaceae</taxon>
        <taxon>Papilionoideae</taxon>
        <taxon>50 kb inversion clade</taxon>
        <taxon>NPAAA clade</taxon>
        <taxon>Hologalegina</taxon>
        <taxon>IRL clade</taxon>
        <taxon>Trifolieae</taxon>
        <taxon>Trifolium</taxon>
    </lineage>
</organism>
<evidence type="ECO:0000313" key="2">
    <source>
        <dbReference type="Proteomes" id="UP000236291"/>
    </source>
</evidence>
<name>A0A2K3JYK8_TRIPR</name>
<gene>
    <name evidence="1" type="ORF">L195_g051266</name>
</gene>
<reference evidence="1 2" key="1">
    <citation type="journal article" date="2014" name="Am. J. Bot.">
        <title>Genome assembly and annotation for red clover (Trifolium pratense; Fabaceae).</title>
        <authorList>
            <person name="Istvanek J."/>
            <person name="Jaros M."/>
            <person name="Krenek A."/>
            <person name="Repkova J."/>
        </authorList>
    </citation>
    <scope>NUCLEOTIDE SEQUENCE [LARGE SCALE GENOMIC DNA]</scope>
    <source>
        <strain evidence="2">cv. Tatra</strain>
        <tissue evidence="1">Young leaves</tissue>
    </source>
</reference>
<sequence length="69" mass="7448">MEANILPRILRAGIEEGATVLANSPNLFIQTDSGVSSGIKWFQTSSPLPITVAGDRIAFLPTKFSINHH</sequence>
<dbReference type="Proteomes" id="UP000236291">
    <property type="component" value="Unassembled WGS sequence"/>
</dbReference>
<reference evidence="1 2" key="2">
    <citation type="journal article" date="2017" name="Front. Plant Sci.">
        <title>Gene Classification and Mining of Molecular Markers Useful in Red Clover (Trifolium pratense) Breeding.</title>
        <authorList>
            <person name="Istvanek J."/>
            <person name="Dluhosova J."/>
            <person name="Dluhos P."/>
            <person name="Patkova L."/>
            <person name="Nedelnik J."/>
            <person name="Repkova J."/>
        </authorList>
    </citation>
    <scope>NUCLEOTIDE SEQUENCE [LARGE SCALE GENOMIC DNA]</scope>
    <source>
        <strain evidence="2">cv. Tatra</strain>
        <tissue evidence="1">Young leaves</tissue>
    </source>
</reference>
<comment type="caution">
    <text evidence="1">The sequence shown here is derived from an EMBL/GenBank/DDBJ whole genome shotgun (WGS) entry which is preliminary data.</text>
</comment>
<accession>A0A2K3JYK8</accession>
<proteinExistence type="predicted"/>
<dbReference type="EMBL" id="ASHM01080052">
    <property type="protein sequence ID" value="PNX59141.1"/>
    <property type="molecule type" value="Genomic_DNA"/>
</dbReference>